<accession>A0A0B5I537</accession>
<dbReference type="AlphaFoldDB" id="A0A0B5I537"/>
<dbReference type="EMBL" id="CP010407">
    <property type="protein sequence ID" value="AJF65532.1"/>
    <property type="molecule type" value="Genomic_DNA"/>
</dbReference>
<protein>
    <submittedName>
        <fullName evidence="2">Uncharacterized protein</fullName>
    </submittedName>
</protein>
<sequence>MRGRPEEERGDRRTPVTGGRDDDGPREGHGPGSGPVTASATSVEAREPLRKSVTPTTTNVPDAC</sequence>
<evidence type="ECO:0000313" key="2">
    <source>
        <dbReference type="EMBL" id="AJF65532.1"/>
    </source>
</evidence>
<dbReference type="Proteomes" id="UP000031774">
    <property type="component" value="Chromosome"/>
</dbReference>
<dbReference type="KEGG" id="svt:SVTN_15035"/>
<feature type="compositionally biased region" description="Polar residues" evidence="1">
    <location>
        <begin position="53"/>
        <end position="64"/>
    </location>
</feature>
<reference evidence="2 3" key="1">
    <citation type="submission" date="2014-12" db="EMBL/GenBank/DDBJ databases">
        <title>Complete genome sequence of Streptomyces vietnamensis strain GIMV4.0001, a genetic manipulable producer of the benzoisochromanequinone antibiotic granaticin.</title>
        <authorList>
            <person name="Deng M.R."/>
            <person name="Guo J."/>
            <person name="Ma L.Y."/>
            <person name="Feng G.D."/>
            <person name="Mo C.Y."/>
            <person name="Zhu H.H."/>
        </authorList>
    </citation>
    <scope>NUCLEOTIDE SEQUENCE [LARGE SCALE GENOMIC DNA]</scope>
    <source>
        <strain evidence="3">GIMV4.0001</strain>
    </source>
</reference>
<keyword evidence="3" id="KW-1185">Reference proteome</keyword>
<name>A0A0B5I537_9ACTN</name>
<feature type="compositionally biased region" description="Basic and acidic residues" evidence="1">
    <location>
        <begin position="1"/>
        <end position="29"/>
    </location>
</feature>
<organism evidence="2 3">
    <name type="scientific">Streptomyces vietnamensis</name>
    <dbReference type="NCBI Taxonomy" id="362257"/>
    <lineage>
        <taxon>Bacteria</taxon>
        <taxon>Bacillati</taxon>
        <taxon>Actinomycetota</taxon>
        <taxon>Actinomycetes</taxon>
        <taxon>Kitasatosporales</taxon>
        <taxon>Streptomycetaceae</taxon>
        <taxon>Streptomyces</taxon>
    </lineage>
</organism>
<proteinExistence type="predicted"/>
<evidence type="ECO:0000256" key="1">
    <source>
        <dbReference type="SAM" id="MobiDB-lite"/>
    </source>
</evidence>
<dbReference type="HOGENOM" id="CLU_2866094_0_0_11"/>
<gene>
    <name evidence="2" type="ORF">SVTN_15035</name>
</gene>
<evidence type="ECO:0000313" key="3">
    <source>
        <dbReference type="Proteomes" id="UP000031774"/>
    </source>
</evidence>
<feature type="region of interest" description="Disordered" evidence="1">
    <location>
        <begin position="1"/>
        <end position="64"/>
    </location>
</feature>